<comment type="caution">
    <text evidence="2">The sequence shown here is derived from an EMBL/GenBank/DDBJ whole genome shotgun (WGS) entry which is preliminary data.</text>
</comment>
<protein>
    <submittedName>
        <fullName evidence="2">ATP-dependent DNA helicase</fullName>
    </submittedName>
</protein>
<keyword evidence="2" id="KW-0347">Helicase</keyword>
<keyword evidence="2" id="KW-0547">Nucleotide-binding</keyword>
<evidence type="ECO:0000259" key="1">
    <source>
        <dbReference type="Pfam" id="PF04326"/>
    </source>
</evidence>
<keyword evidence="3" id="KW-1185">Reference proteome</keyword>
<name>A0A0L8V772_9BACT</name>
<evidence type="ECO:0000313" key="2">
    <source>
        <dbReference type="EMBL" id="KOH44291.1"/>
    </source>
</evidence>
<reference evidence="3" key="1">
    <citation type="submission" date="2015-07" db="EMBL/GenBank/DDBJ databases">
        <title>Genome sequencing of Sunxiuqinia dokdonensis strain SK.</title>
        <authorList>
            <person name="Ahn S."/>
            <person name="Kim B.-C."/>
        </authorList>
    </citation>
    <scope>NUCLEOTIDE SEQUENCE [LARGE SCALE GENOMIC DNA]</scope>
    <source>
        <strain evidence="3">SK</strain>
    </source>
</reference>
<gene>
    <name evidence="2" type="ORF">NC99_29090</name>
</gene>
<accession>A0A0L8V772</accession>
<keyword evidence="2" id="KW-0067">ATP-binding</keyword>
<feature type="domain" description="Schlafen AlbA-2" evidence="1">
    <location>
        <begin position="13"/>
        <end position="127"/>
    </location>
</feature>
<dbReference type="AlphaFoldDB" id="A0A0L8V772"/>
<dbReference type="Pfam" id="PF04326">
    <property type="entry name" value="SLFN_AlbA_2"/>
    <property type="match status" value="1"/>
</dbReference>
<sequence length="221" mass="25274">MSHYLTKLIAEGEHQTQDFKYCISDSKKIARSLVAFANTDGGRLLIGVKDNGNIAGVRSEEEYYMVEAAAKIYSQPEIDFTTQQHRIEGKTVLEVTVEPSRDKPHYASGEQGKWLAYFRNHDENKLANLIMIEVWKKQKRSGGIFLSYSDSEQFLLDFLEKHDTISHAAFSRKAQITYRQAAQILSDLVVLGVVEIKTDDKTIRYGLSENFDREEWNAENS</sequence>
<dbReference type="EMBL" id="LGIA01000166">
    <property type="protein sequence ID" value="KOH44291.1"/>
    <property type="molecule type" value="Genomic_DNA"/>
</dbReference>
<dbReference type="PANTHER" id="PTHR30595:SF6">
    <property type="entry name" value="SCHLAFEN ALBA-2 DOMAIN-CONTAINING PROTEIN"/>
    <property type="match status" value="1"/>
</dbReference>
<dbReference type="InterPro" id="IPR007421">
    <property type="entry name" value="Schlafen_AlbA_2_dom"/>
</dbReference>
<organism evidence="2 3">
    <name type="scientific">Sunxiuqinia dokdonensis</name>
    <dbReference type="NCBI Taxonomy" id="1409788"/>
    <lineage>
        <taxon>Bacteria</taxon>
        <taxon>Pseudomonadati</taxon>
        <taxon>Bacteroidota</taxon>
        <taxon>Bacteroidia</taxon>
        <taxon>Marinilabiliales</taxon>
        <taxon>Prolixibacteraceae</taxon>
        <taxon>Sunxiuqinia</taxon>
    </lineage>
</organism>
<evidence type="ECO:0000313" key="3">
    <source>
        <dbReference type="Proteomes" id="UP000036958"/>
    </source>
</evidence>
<dbReference type="Proteomes" id="UP000036958">
    <property type="component" value="Unassembled WGS sequence"/>
</dbReference>
<dbReference type="STRING" id="1409788.NC99_29090"/>
<dbReference type="InterPro" id="IPR038461">
    <property type="entry name" value="Schlafen_AlbA_2_dom_sf"/>
</dbReference>
<dbReference type="Gene3D" id="3.30.950.30">
    <property type="entry name" value="Schlafen, AAA domain"/>
    <property type="match status" value="1"/>
</dbReference>
<proteinExistence type="predicted"/>
<keyword evidence="2" id="KW-0378">Hydrolase</keyword>
<dbReference type="PANTHER" id="PTHR30595">
    <property type="entry name" value="GLPR-RELATED TRANSCRIPTIONAL REPRESSOR"/>
    <property type="match status" value="1"/>
</dbReference>
<dbReference type="RefSeq" id="WP_204375003.1">
    <property type="nucleotide sequence ID" value="NZ_LGIA01000166.1"/>
</dbReference>
<dbReference type="GO" id="GO:0004386">
    <property type="term" value="F:helicase activity"/>
    <property type="evidence" value="ECO:0007669"/>
    <property type="project" value="UniProtKB-KW"/>
</dbReference>